<evidence type="ECO:0000256" key="1">
    <source>
        <dbReference type="ARBA" id="ARBA00004245"/>
    </source>
</evidence>
<gene>
    <name evidence="7" type="ORF">POM88_008913</name>
</gene>
<keyword evidence="4" id="KW-0206">Cytoskeleton</keyword>
<evidence type="ECO:0000256" key="3">
    <source>
        <dbReference type="ARBA" id="ARBA00022701"/>
    </source>
</evidence>
<dbReference type="InterPro" id="IPR036133">
    <property type="entry name" value="EB1_C_sf"/>
</dbReference>
<keyword evidence="2" id="KW-0963">Cytoplasm</keyword>
<evidence type="ECO:0000256" key="5">
    <source>
        <dbReference type="PROSITE-ProRule" id="PRU00576"/>
    </source>
</evidence>
<proteinExistence type="predicted"/>
<dbReference type="AlphaFoldDB" id="A0AAD8J745"/>
<evidence type="ECO:0000256" key="4">
    <source>
        <dbReference type="ARBA" id="ARBA00023212"/>
    </source>
</evidence>
<reference evidence="7" key="1">
    <citation type="submission" date="2023-02" db="EMBL/GenBank/DDBJ databases">
        <title>Genome of toxic invasive species Heracleum sosnowskyi carries increased number of genes despite the absence of recent whole-genome duplications.</title>
        <authorList>
            <person name="Schelkunov M."/>
            <person name="Shtratnikova V."/>
            <person name="Makarenko M."/>
            <person name="Klepikova A."/>
            <person name="Omelchenko D."/>
            <person name="Novikova G."/>
            <person name="Obukhova E."/>
            <person name="Bogdanov V."/>
            <person name="Penin A."/>
            <person name="Logacheva M."/>
        </authorList>
    </citation>
    <scope>NUCLEOTIDE SEQUENCE</scope>
    <source>
        <strain evidence="7">Hsosn_3</strain>
        <tissue evidence="7">Leaf</tissue>
    </source>
</reference>
<dbReference type="InterPro" id="IPR036872">
    <property type="entry name" value="CH_dom_sf"/>
</dbReference>
<reference evidence="7" key="2">
    <citation type="submission" date="2023-05" db="EMBL/GenBank/DDBJ databases">
        <authorList>
            <person name="Schelkunov M.I."/>
        </authorList>
    </citation>
    <scope>NUCLEOTIDE SEQUENCE</scope>
    <source>
        <strain evidence="7">Hsosn_3</strain>
        <tissue evidence="7">Leaf</tissue>
    </source>
</reference>
<keyword evidence="8" id="KW-1185">Reference proteome</keyword>
<comment type="subcellular location">
    <subcellularLocation>
        <location evidence="1">Cytoplasm</location>
        <location evidence="1">Cytoskeleton</location>
    </subcellularLocation>
</comment>
<dbReference type="GO" id="GO:0008017">
    <property type="term" value="F:microtubule binding"/>
    <property type="evidence" value="ECO:0007669"/>
    <property type="project" value="InterPro"/>
</dbReference>
<dbReference type="PROSITE" id="PS51230">
    <property type="entry name" value="EB1_C"/>
    <property type="match status" value="1"/>
</dbReference>
<sequence>MAMNIGMMDSAYFVGRNEILSWINTRLHLNLSRVEEAASGAAQFQLMDMTHPGVVPMHKVNFNAKTEYDMIQNYKVDHWITWSFYSGCDSVTGGMMNENYNPVERRSKLGKEKSLKSYNKNCKSLQANNSHNSDVWDGVGVDKLSGTKQGNAPVPAIATNFMEEREYLTKEIAELKLSVDLLEKERDFYFTKLRDIEILCF</sequence>
<dbReference type="SUPFAM" id="SSF140612">
    <property type="entry name" value="EB1 dimerisation domain-like"/>
    <property type="match status" value="1"/>
</dbReference>
<dbReference type="Proteomes" id="UP001237642">
    <property type="component" value="Unassembled WGS sequence"/>
</dbReference>
<organism evidence="7 8">
    <name type="scientific">Heracleum sosnowskyi</name>
    <dbReference type="NCBI Taxonomy" id="360622"/>
    <lineage>
        <taxon>Eukaryota</taxon>
        <taxon>Viridiplantae</taxon>
        <taxon>Streptophyta</taxon>
        <taxon>Embryophyta</taxon>
        <taxon>Tracheophyta</taxon>
        <taxon>Spermatophyta</taxon>
        <taxon>Magnoliopsida</taxon>
        <taxon>eudicotyledons</taxon>
        <taxon>Gunneridae</taxon>
        <taxon>Pentapetalae</taxon>
        <taxon>asterids</taxon>
        <taxon>campanulids</taxon>
        <taxon>Apiales</taxon>
        <taxon>Apiaceae</taxon>
        <taxon>Apioideae</taxon>
        <taxon>apioid superclade</taxon>
        <taxon>Tordylieae</taxon>
        <taxon>Tordyliinae</taxon>
        <taxon>Heracleum</taxon>
    </lineage>
</organism>
<dbReference type="EMBL" id="JAUIZM010000002">
    <property type="protein sequence ID" value="KAK1399050.1"/>
    <property type="molecule type" value="Genomic_DNA"/>
</dbReference>
<evidence type="ECO:0000256" key="2">
    <source>
        <dbReference type="ARBA" id="ARBA00022490"/>
    </source>
</evidence>
<name>A0AAD8J745_9APIA</name>
<evidence type="ECO:0000313" key="7">
    <source>
        <dbReference type="EMBL" id="KAK1399050.1"/>
    </source>
</evidence>
<feature type="domain" description="EB1 C-terminal" evidence="6">
    <location>
        <begin position="157"/>
        <end position="201"/>
    </location>
</feature>
<dbReference type="Gene3D" id="1.20.5.1430">
    <property type="match status" value="1"/>
</dbReference>
<accession>A0AAD8J745</accession>
<dbReference type="SUPFAM" id="SSF47576">
    <property type="entry name" value="Calponin-homology domain, CH-domain"/>
    <property type="match status" value="1"/>
</dbReference>
<protein>
    <submittedName>
        <fullName evidence="7">Microtubule-associated protein RP/EB family member 1A</fullName>
    </submittedName>
</protein>
<dbReference type="GO" id="GO:0005874">
    <property type="term" value="C:microtubule"/>
    <property type="evidence" value="ECO:0007669"/>
    <property type="project" value="UniProtKB-KW"/>
</dbReference>
<keyword evidence="3 5" id="KW-0493">Microtubule</keyword>
<dbReference type="InterPro" id="IPR027328">
    <property type="entry name" value="MAPRE"/>
</dbReference>
<evidence type="ECO:0000313" key="8">
    <source>
        <dbReference type="Proteomes" id="UP001237642"/>
    </source>
</evidence>
<dbReference type="Gene3D" id="1.10.418.10">
    <property type="entry name" value="Calponin-like domain"/>
    <property type="match status" value="1"/>
</dbReference>
<evidence type="ECO:0000259" key="6">
    <source>
        <dbReference type="PROSITE" id="PS51230"/>
    </source>
</evidence>
<dbReference type="InterPro" id="IPR004953">
    <property type="entry name" value="EB1_C"/>
</dbReference>
<comment type="caution">
    <text evidence="7">The sequence shown here is derived from an EMBL/GenBank/DDBJ whole genome shotgun (WGS) entry which is preliminary data.</text>
</comment>
<dbReference type="Pfam" id="PF03271">
    <property type="entry name" value="EB1"/>
    <property type="match status" value="1"/>
</dbReference>
<dbReference type="PANTHER" id="PTHR10623">
    <property type="entry name" value="MICROTUBULE-ASSOCIATED PROTEIN RP/EB FAMILY MEMBER"/>
    <property type="match status" value="1"/>
</dbReference>